<keyword evidence="3" id="KW-1185">Reference proteome</keyword>
<dbReference type="EnsemblMetazoa" id="G4909.9">
    <property type="protein sequence ID" value="G4909.9:cds"/>
    <property type="gene ID" value="G4909"/>
</dbReference>
<dbReference type="EnsemblMetazoa" id="G4909.8">
    <property type="protein sequence ID" value="G4909.8:cds"/>
    <property type="gene ID" value="G4909"/>
</dbReference>
<dbReference type="Proteomes" id="UP000005408">
    <property type="component" value="Unassembled WGS sequence"/>
</dbReference>
<feature type="region of interest" description="Disordered" evidence="1">
    <location>
        <begin position="1"/>
        <end position="30"/>
    </location>
</feature>
<proteinExistence type="predicted"/>
<dbReference type="OMA" id="VTECRNI"/>
<name>A0A8W8N6W3_MAGGI</name>
<dbReference type="EnsemblMetazoa" id="G4909.12">
    <property type="protein sequence ID" value="G4909.12:cds"/>
    <property type="gene ID" value="G4909"/>
</dbReference>
<protein>
    <submittedName>
        <fullName evidence="2">Uncharacterized protein</fullName>
    </submittedName>
</protein>
<reference evidence="2" key="1">
    <citation type="submission" date="2022-08" db="UniProtKB">
        <authorList>
            <consortium name="EnsemblMetazoa"/>
        </authorList>
    </citation>
    <scope>IDENTIFICATION</scope>
    <source>
        <strain evidence="2">05x7-T-G4-1.051#20</strain>
    </source>
</reference>
<evidence type="ECO:0000313" key="3">
    <source>
        <dbReference type="Proteomes" id="UP000005408"/>
    </source>
</evidence>
<dbReference type="EnsemblMetazoa" id="G4909.13">
    <property type="protein sequence ID" value="G4909.13:cds"/>
    <property type="gene ID" value="G4909"/>
</dbReference>
<evidence type="ECO:0000256" key="1">
    <source>
        <dbReference type="SAM" id="MobiDB-lite"/>
    </source>
</evidence>
<dbReference type="EnsemblMetazoa" id="G4909.11">
    <property type="protein sequence ID" value="G4909.11:cds"/>
    <property type="gene ID" value="G4909"/>
</dbReference>
<dbReference type="EnsemblMetazoa" id="G4909.14">
    <property type="protein sequence ID" value="G4909.14:cds"/>
    <property type="gene ID" value="G4909"/>
</dbReference>
<sequence>MSTLAVPVSVKRSSSQRSPPRAKRGAGVRRTNSFNLLARPSKPGDRLNVELLYSLTPYKENVDEVSEYARSILINAIKMEPHVHDIFFPNENPDPVLDYIDTRGFPMDKLATALVAESISKIKDEYKFHQMIDKSSLQDVLRDIYNGLQWKKLGFCLYSLTYPDVVRDQKTGVCLRDFIDDNGHVWAEKLLAHIMEPRWTLMWMFRIVRGQCTEADYNREMNALFVKIHLLDPQVVIPAFQFLLNQKALPSVNLELATRNYLGGSLDSSLLDEEVMAAEHKDSVPLNASRISLSDLEVTHGVEVEEFITSECRNLDIWNEKRPENSKLSKARDRCVVM</sequence>
<organism evidence="2 3">
    <name type="scientific">Magallana gigas</name>
    <name type="common">Pacific oyster</name>
    <name type="synonym">Crassostrea gigas</name>
    <dbReference type="NCBI Taxonomy" id="29159"/>
    <lineage>
        <taxon>Eukaryota</taxon>
        <taxon>Metazoa</taxon>
        <taxon>Spiralia</taxon>
        <taxon>Lophotrochozoa</taxon>
        <taxon>Mollusca</taxon>
        <taxon>Bivalvia</taxon>
        <taxon>Autobranchia</taxon>
        <taxon>Pteriomorphia</taxon>
        <taxon>Ostreida</taxon>
        <taxon>Ostreoidea</taxon>
        <taxon>Ostreidae</taxon>
        <taxon>Magallana</taxon>
    </lineage>
</organism>
<dbReference type="AlphaFoldDB" id="A0A8W8N6W3"/>
<evidence type="ECO:0000313" key="2">
    <source>
        <dbReference type="EnsemblMetazoa" id="G4909.11:cds"/>
    </source>
</evidence>
<accession>A0A8W8N6W3</accession>
<dbReference type="OrthoDB" id="6282642at2759"/>